<reference evidence="2" key="1">
    <citation type="submission" date="2015-05" db="EMBL/GenBank/DDBJ databases">
        <authorList>
            <person name="Fogelqvist Johan"/>
        </authorList>
    </citation>
    <scope>NUCLEOTIDE SEQUENCE [LARGE SCALE GENOMIC DNA]</scope>
</reference>
<protein>
    <submittedName>
        <fullName evidence="1">Uncharacterized protein</fullName>
    </submittedName>
</protein>
<dbReference type="AlphaFoldDB" id="A0A0G4NCN0"/>
<sequence length="62" mass="6610">MASTGEWKRLRTLDGVGLGELGEVVEERLGNAVPLLAFTQAEVNVGARQLVGVELAMSARNE</sequence>
<gene>
    <name evidence="1" type="ORF">BN1723_000879</name>
</gene>
<dbReference type="EMBL" id="CVQI01033939">
    <property type="protein sequence ID" value="CRK44193.1"/>
    <property type="molecule type" value="Genomic_DNA"/>
</dbReference>
<proteinExistence type="predicted"/>
<evidence type="ECO:0000313" key="1">
    <source>
        <dbReference type="EMBL" id="CRK44193.1"/>
    </source>
</evidence>
<accession>A0A0G4NCN0</accession>
<evidence type="ECO:0000313" key="2">
    <source>
        <dbReference type="Proteomes" id="UP000045706"/>
    </source>
</evidence>
<name>A0A0G4NCN0_VERLO</name>
<dbReference type="Proteomes" id="UP000045706">
    <property type="component" value="Unassembled WGS sequence"/>
</dbReference>
<organism evidence="1 2">
    <name type="scientific">Verticillium longisporum</name>
    <name type="common">Verticillium dahliae var. longisporum</name>
    <dbReference type="NCBI Taxonomy" id="100787"/>
    <lineage>
        <taxon>Eukaryota</taxon>
        <taxon>Fungi</taxon>
        <taxon>Dikarya</taxon>
        <taxon>Ascomycota</taxon>
        <taxon>Pezizomycotina</taxon>
        <taxon>Sordariomycetes</taxon>
        <taxon>Hypocreomycetidae</taxon>
        <taxon>Glomerellales</taxon>
        <taxon>Plectosphaerellaceae</taxon>
        <taxon>Verticillium</taxon>
    </lineage>
</organism>